<dbReference type="EMBL" id="CM044702">
    <property type="protein sequence ID" value="KAI5678255.1"/>
    <property type="molecule type" value="Genomic_DNA"/>
</dbReference>
<reference evidence="2" key="1">
    <citation type="journal article" date="2023" name="Nat. Plants">
        <title>Single-cell RNA sequencing provides a high-resolution roadmap for understanding the multicellular compartmentation of specialized metabolism.</title>
        <authorList>
            <person name="Sun S."/>
            <person name="Shen X."/>
            <person name="Li Y."/>
            <person name="Li Y."/>
            <person name="Wang S."/>
            <person name="Li R."/>
            <person name="Zhang H."/>
            <person name="Shen G."/>
            <person name="Guo B."/>
            <person name="Wei J."/>
            <person name="Xu J."/>
            <person name="St-Pierre B."/>
            <person name="Chen S."/>
            <person name="Sun C."/>
        </authorList>
    </citation>
    <scope>NUCLEOTIDE SEQUENCE [LARGE SCALE GENOMIC DNA]</scope>
</reference>
<proteinExistence type="predicted"/>
<keyword evidence="2" id="KW-1185">Reference proteome</keyword>
<name>A0ACC0C039_CATRO</name>
<comment type="caution">
    <text evidence="1">The sequence shown here is derived from an EMBL/GenBank/DDBJ whole genome shotgun (WGS) entry which is preliminary data.</text>
</comment>
<dbReference type="Proteomes" id="UP001060085">
    <property type="component" value="Linkage Group LG02"/>
</dbReference>
<protein>
    <submittedName>
        <fullName evidence="1">Uncharacterized protein</fullName>
    </submittedName>
</protein>
<sequence length="511" mass="57865">MIFEKCKRNDYPPKSAYIVNWREYQRQNSYLEDFNGTIVCILASSGSINNNDEDGVMRTVRLTTGFKAEIMLSIIHDQKLERNLIVTTIVTFSVLIPSSGEQSSQKNSIFSRLADRFPFIFNILKQQYPQTSANKESYVLETSQLSEASLDQENGKVPEKTSPDVDDSSEILGVYTEVVEPLSDDEDDSSSRNNENSSEENAAELSEHDSHPLTCMPSAKGIGTHGEELLTRYRLGPTNQKNVEEWSKVGDASAEASPLLDSVNFYRVPVGVKPFEQRYDYSASTKQQKNWRTEEDHRNLNVTPNVSQNGFSDRGFEASGDTNNISSSKRGSYAGNSNKQRVLSVRAATMLEAERDLDKKWSPIVEMKYRGGIYRGRIQGGLPEGKGRLSLEDGSIYDGMWRYGKRSGLGTLYFNNGDVFQGSWRDDAMHGKGWFYFHTGDRWFINFWKGKANGEGRFYSKLGDVFFGHFKNGWRHGHFLCINVDGTRYHEVWEEGIVVSREQLDPDADAT</sequence>
<organism evidence="1 2">
    <name type="scientific">Catharanthus roseus</name>
    <name type="common">Madagascar periwinkle</name>
    <name type="synonym">Vinca rosea</name>
    <dbReference type="NCBI Taxonomy" id="4058"/>
    <lineage>
        <taxon>Eukaryota</taxon>
        <taxon>Viridiplantae</taxon>
        <taxon>Streptophyta</taxon>
        <taxon>Embryophyta</taxon>
        <taxon>Tracheophyta</taxon>
        <taxon>Spermatophyta</taxon>
        <taxon>Magnoliopsida</taxon>
        <taxon>eudicotyledons</taxon>
        <taxon>Gunneridae</taxon>
        <taxon>Pentapetalae</taxon>
        <taxon>asterids</taxon>
        <taxon>lamiids</taxon>
        <taxon>Gentianales</taxon>
        <taxon>Apocynaceae</taxon>
        <taxon>Rauvolfioideae</taxon>
        <taxon>Vinceae</taxon>
        <taxon>Catharanthinae</taxon>
        <taxon>Catharanthus</taxon>
    </lineage>
</organism>
<accession>A0ACC0C039</accession>
<evidence type="ECO:0000313" key="2">
    <source>
        <dbReference type="Proteomes" id="UP001060085"/>
    </source>
</evidence>
<gene>
    <name evidence="1" type="ORF">M9H77_09205</name>
</gene>
<evidence type="ECO:0000313" key="1">
    <source>
        <dbReference type="EMBL" id="KAI5678255.1"/>
    </source>
</evidence>